<dbReference type="PANTHER" id="PTHR37938">
    <property type="entry name" value="BLL0215 PROTEIN"/>
    <property type="match status" value="1"/>
</dbReference>
<keyword evidence="1" id="KW-0812">Transmembrane</keyword>
<feature type="transmembrane region" description="Helical" evidence="1">
    <location>
        <begin position="162"/>
        <end position="184"/>
    </location>
</feature>
<sequence>MSGIEIVIGVVLGLVVNEATDLSPWLGRVLVRWAAGIEYADEDPQRPVRSEELQALINVRPGKLLKLLTGLGFLSAAVLTRLRRLVGSDADGSLAEALPPREYREDEPTMLVARYLFATERYRGEWKRHWIHIAKAGSVILLYGVLGVWVTQLRIKPQYAGFLTAAICVATLVVIAYRFAGWWFDRFVITNKRVMMTRGVLWRRVRMVPLMRVVDIQYNQSVLGRLLSYGSFTSGDRTTRRTISQLRDLPNPNELYLRLLEEMYEPTAVEARLGADDEDTEPAAPATDEVIAGLEKLVLSIESLIAALGRSER</sequence>
<evidence type="ECO:0000313" key="3">
    <source>
        <dbReference type="EMBL" id="MBB4764506.1"/>
    </source>
</evidence>
<protein>
    <submittedName>
        <fullName evidence="3">Membrane protein YdbS with pleckstrin-like domain</fullName>
    </submittedName>
</protein>
<keyword evidence="1" id="KW-1133">Transmembrane helix</keyword>
<reference evidence="3 4" key="1">
    <citation type="submission" date="2020-08" db="EMBL/GenBank/DDBJ databases">
        <title>Sequencing the genomes of 1000 actinobacteria strains.</title>
        <authorList>
            <person name="Klenk H.-P."/>
        </authorList>
    </citation>
    <scope>NUCLEOTIDE SEQUENCE [LARGE SCALE GENOMIC DNA]</scope>
    <source>
        <strain evidence="3 4">DSM 43149</strain>
    </source>
</reference>
<dbReference type="EMBL" id="JACHNH010000001">
    <property type="protein sequence ID" value="MBB4764506.1"/>
    <property type="molecule type" value="Genomic_DNA"/>
</dbReference>
<evidence type="ECO:0000259" key="2">
    <source>
        <dbReference type="Pfam" id="PF03703"/>
    </source>
</evidence>
<feature type="domain" description="YdbS-like PH" evidence="2">
    <location>
        <begin position="182"/>
        <end position="256"/>
    </location>
</feature>
<evidence type="ECO:0000313" key="4">
    <source>
        <dbReference type="Proteomes" id="UP000578112"/>
    </source>
</evidence>
<dbReference type="InterPro" id="IPR005182">
    <property type="entry name" value="YdbS-like_PH"/>
</dbReference>
<dbReference type="RefSeq" id="WP_184995690.1">
    <property type="nucleotide sequence ID" value="NZ_BOMK01000003.1"/>
</dbReference>
<dbReference type="PANTHER" id="PTHR37938:SF1">
    <property type="entry name" value="BLL0215 PROTEIN"/>
    <property type="match status" value="1"/>
</dbReference>
<proteinExistence type="predicted"/>
<name>A0A7W7I1F6_9ACTN</name>
<comment type="caution">
    <text evidence="3">The sequence shown here is derived from an EMBL/GenBank/DDBJ whole genome shotgun (WGS) entry which is preliminary data.</text>
</comment>
<dbReference type="Proteomes" id="UP000578112">
    <property type="component" value="Unassembled WGS sequence"/>
</dbReference>
<dbReference type="Pfam" id="PF03703">
    <property type="entry name" value="bPH_2"/>
    <property type="match status" value="1"/>
</dbReference>
<keyword evidence="4" id="KW-1185">Reference proteome</keyword>
<organism evidence="3 4">
    <name type="scientific">Actinoplanes digitatis</name>
    <dbReference type="NCBI Taxonomy" id="1868"/>
    <lineage>
        <taxon>Bacteria</taxon>
        <taxon>Bacillati</taxon>
        <taxon>Actinomycetota</taxon>
        <taxon>Actinomycetes</taxon>
        <taxon>Micromonosporales</taxon>
        <taxon>Micromonosporaceae</taxon>
        <taxon>Actinoplanes</taxon>
    </lineage>
</organism>
<accession>A0A7W7I1F6</accession>
<keyword evidence="1" id="KW-0472">Membrane</keyword>
<dbReference type="AlphaFoldDB" id="A0A7W7I1F6"/>
<evidence type="ECO:0000256" key="1">
    <source>
        <dbReference type="SAM" id="Phobius"/>
    </source>
</evidence>
<feature type="transmembrane region" description="Helical" evidence="1">
    <location>
        <begin position="130"/>
        <end position="150"/>
    </location>
</feature>
<gene>
    <name evidence="3" type="ORF">BJ971_005062</name>
</gene>